<evidence type="ECO:0000313" key="1">
    <source>
        <dbReference type="EMBL" id="KIL60735.1"/>
    </source>
</evidence>
<organism evidence="1 2">
    <name type="scientific">Amanita muscaria (strain Koide BX008)</name>
    <dbReference type="NCBI Taxonomy" id="946122"/>
    <lineage>
        <taxon>Eukaryota</taxon>
        <taxon>Fungi</taxon>
        <taxon>Dikarya</taxon>
        <taxon>Basidiomycota</taxon>
        <taxon>Agaricomycotina</taxon>
        <taxon>Agaricomycetes</taxon>
        <taxon>Agaricomycetidae</taxon>
        <taxon>Agaricales</taxon>
        <taxon>Pluteineae</taxon>
        <taxon>Amanitaceae</taxon>
        <taxon>Amanita</taxon>
    </lineage>
</organism>
<dbReference type="Proteomes" id="UP000054549">
    <property type="component" value="Unassembled WGS sequence"/>
</dbReference>
<gene>
    <name evidence="1" type="ORF">M378DRAFT_911469</name>
</gene>
<dbReference type="InParanoid" id="A0A0C2SCQ3"/>
<dbReference type="HOGENOM" id="CLU_1937606_0_0_1"/>
<evidence type="ECO:0000313" key="2">
    <source>
        <dbReference type="Proteomes" id="UP000054549"/>
    </source>
</evidence>
<name>A0A0C2SCQ3_AMAMK</name>
<reference evidence="1 2" key="1">
    <citation type="submission" date="2014-04" db="EMBL/GenBank/DDBJ databases">
        <title>Evolutionary Origins and Diversification of the Mycorrhizal Mutualists.</title>
        <authorList>
            <consortium name="DOE Joint Genome Institute"/>
            <consortium name="Mycorrhizal Genomics Consortium"/>
            <person name="Kohler A."/>
            <person name="Kuo A."/>
            <person name="Nagy L.G."/>
            <person name="Floudas D."/>
            <person name="Copeland A."/>
            <person name="Barry K.W."/>
            <person name="Cichocki N."/>
            <person name="Veneault-Fourrey C."/>
            <person name="LaButti K."/>
            <person name="Lindquist E.A."/>
            <person name="Lipzen A."/>
            <person name="Lundell T."/>
            <person name="Morin E."/>
            <person name="Murat C."/>
            <person name="Riley R."/>
            <person name="Ohm R."/>
            <person name="Sun H."/>
            <person name="Tunlid A."/>
            <person name="Henrissat B."/>
            <person name="Grigoriev I.V."/>
            <person name="Hibbett D.S."/>
            <person name="Martin F."/>
        </authorList>
    </citation>
    <scope>NUCLEOTIDE SEQUENCE [LARGE SCALE GENOMIC DNA]</scope>
    <source>
        <strain evidence="1 2">Koide BX008</strain>
    </source>
</reference>
<dbReference type="AlphaFoldDB" id="A0A0C2SCQ3"/>
<protein>
    <submittedName>
        <fullName evidence="1">Uncharacterized protein</fullName>
    </submittedName>
</protein>
<accession>A0A0C2SCQ3</accession>
<proteinExistence type="predicted"/>
<sequence>MVPFFFFFFWFHHTPSHLGACWGVFLHHFLLSTPLFFLRFSLSQLHWLWDWPLSRARTMFVPPGLSIFVSCPPVSSFASPLFLHALSSPSSLCSFVPSSYPPIPLPLHPPQSSCLFYMLDNCLHVFVVPK</sequence>
<dbReference type="EMBL" id="KN818294">
    <property type="protein sequence ID" value="KIL60735.1"/>
    <property type="molecule type" value="Genomic_DNA"/>
</dbReference>
<keyword evidence="2" id="KW-1185">Reference proteome</keyword>